<dbReference type="EMBL" id="JBHMDM010000001">
    <property type="protein sequence ID" value="MFB9375988.1"/>
    <property type="molecule type" value="Genomic_DNA"/>
</dbReference>
<dbReference type="Gene3D" id="3.40.190.10">
    <property type="entry name" value="Periplasmic binding protein-like II"/>
    <property type="match status" value="2"/>
</dbReference>
<evidence type="ECO:0000313" key="2">
    <source>
        <dbReference type="Proteomes" id="UP001589748"/>
    </source>
</evidence>
<gene>
    <name evidence="1" type="ORF">ACFFVI_03305</name>
</gene>
<sequence length="427" mass="45463">MAAPVGAGVLASCGGSSGPGQAAEGGASIWILTGAPGEAIRTAGIKAFNDANADTQLASTAFQNDAFKTKIRTAIGANQAPTLIWTWGGGGLADYVKNDQVEDLTSWFDENSDYKSKLFTSAFAAATVEDKIYAVPNETVSPIVMYYNKRVFDKVGAALPTTWEEVMALVPQFNAAGVAPFSLGGQSRWTNMMWLEFLFDRIGGPELFDAIYKGEANSWSAPEAIQALTMVQDLVKANGFINGFESITADSNADLAVLYTDKAAMMLHGAWTYGSMKSEGGDFVSGGNLAWSNFPSVQGGKGDPNNTVGNPASYYAISSKATDEQKEVAKKYCADILNSEDQNKLWVENGNVPIVNGSDSLFAGSEDEDFLKFIYDTASAAPYFGQSWDQALSPAAAEALLNNIEQLFGLTITPQQFADNMNAVLGQ</sequence>
<reference evidence="1 2" key="1">
    <citation type="submission" date="2024-09" db="EMBL/GenBank/DDBJ databases">
        <authorList>
            <person name="Sun Q."/>
            <person name="Mori K."/>
        </authorList>
    </citation>
    <scope>NUCLEOTIDE SEQUENCE [LARGE SCALE GENOMIC DNA]</scope>
    <source>
        <strain evidence="1 2">TISTR 1856</strain>
    </source>
</reference>
<dbReference type="SUPFAM" id="SSF53850">
    <property type="entry name" value="Periplasmic binding protein-like II"/>
    <property type="match status" value="1"/>
</dbReference>
<dbReference type="Pfam" id="PF01547">
    <property type="entry name" value="SBP_bac_1"/>
    <property type="match status" value="1"/>
</dbReference>
<protein>
    <submittedName>
        <fullName evidence="1">Extracellular solute-binding protein</fullName>
    </submittedName>
</protein>
<accession>A0ABV5LPG8</accession>
<dbReference type="RefSeq" id="WP_380140268.1">
    <property type="nucleotide sequence ID" value="NZ_JBHLUI010000012.1"/>
</dbReference>
<dbReference type="InterPro" id="IPR050490">
    <property type="entry name" value="Bact_solute-bd_prot1"/>
</dbReference>
<dbReference type="Proteomes" id="UP001589748">
    <property type="component" value="Unassembled WGS sequence"/>
</dbReference>
<name>A0ABV5LPG8_9ACTN</name>
<organism evidence="1 2">
    <name type="scientific">Kineococcus gynurae</name>
    <dbReference type="NCBI Taxonomy" id="452979"/>
    <lineage>
        <taxon>Bacteria</taxon>
        <taxon>Bacillati</taxon>
        <taxon>Actinomycetota</taxon>
        <taxon>Actinomycetes</taxon>
        <taxon>Kineosporiales</taxon>
        <taxon>Kineosporiaceae</taxon>
        <taxon>Kineococcus</taxon>
    </lineage>
</organism>
<evidence type="ECO:0000313" key="1">
    <source>
        <dbReference type="EMBL" id="MFB9375988.1"/>
    </source>
</evidence>
<dbReference type="PANTHER" id="PTHR43649">
    <property type="entry name" value="ARABINOSE-BINDING PROTEIN-RELATED"/>
    <property type="match status" value="1"/>
</dbReference>
<dbReference type="InterPro" id="IPR006059">
    <property type="entry name" value="SBP"/>
</dbReference>
<comment type="caution">
    <text evidence="1">The sequence shown here is derived from an EMBL/GenBank/DDBJ whole genome shotgun (WGS) entry which is preliminary data.</text>
</comment>
<dbReference type="PANTHER" id="PTHR43649:SF14">
    <property type="entry name" value="BLR3389 PROTEIN"/>
    <property type="match status" value="1"/>
</dbReference>
<keyword evidence="2" id="KW-1185">Reference proteome</keyword>
<proteinExistence type="predicted"/>